<dbReference type="OrthoDB" id="5937921at2"/>
<dbReference type="PROSITE" id="PS50994">
    <property type="entry name" value="INTEGRASE"/>
    <property type="match status" value="1"/>
</dbReference>
<proteinExistence type="predicted"/>
<dbReference type="AlphaFoldDB" id="A0A370WS64"/>
<feature type="region of interest" description="Disordered" evidence="1">
    <location>
        <begin position="482"/>
        <end position="514"/>
    </location>
</feature>
<sequence length="523" mass="57956">MSATGKEISRAQNALTAYQAARACQVPLNSTDYRYKTKLEQAKAEGAPALSAFIQRTGDRGRRPYIPEDCVDCMHQIALEHIKESPKPSLIFAYGEFLNKAEEAKIYRPSLETFRKHYNAALTPEKRALASRGKRGFHAERASTDPRNRAISPPIPGLFAHIDCTPVDVIATRDEEIGDWPRPIVIPLIDQESGYVLGRGYLFGSTNRLAAAIALSDTVSRNGCLPSNISYDGGSEFNNACVAQMLAALNVSGVYRPRSGAQWGARIEAFFARLNAFLQQLVGGLANDKMGRASDGKKKGKRRAIYEIAELIKIIDHWIFEIYNKQPAKDEELSPEDLWKQGRAEFPQCCRPFVYDRAFRLITAVPCGQTRRDTWDRKKGLRFGGATFSSNELAAMHLRGAKLDAMRLDACDPTLMYAITSLGTIDAFSPKHSEMGGEDTSVRLAEHVSLLEYHARAKTNQTVTKQKEAAYLKKARQASRFCSETEKPASNAASTTAQTPGSESTLDEFDSINANEIPIFESR</sequence>
<dbReference type="GO" id="GO:0015074">
    <property type="term" value="P:DNA integration"/>
    <property type="evidence" value="ECO:0007669"/>
    <property type="project" value="InterPro"/>
</dbReference>
<keyword evidence="4" id="KW-1185">Reference proteome</keyword>
<dbReference type="RefSeq" id="WP_115497422.1">
    <property type="nucleotide sequence ID" value="NZ_QRBE01000019.1"/>
</dbReference>
<evidence type="ECO:0000313" key="3">
    <source>
        <dbReference type="EMBL" id="RDS78960.1"/>
    </source>
</evidence>
<evidence type="ECO:0000259" key="2">
    <source>
        <dbReference type="PROSITE" id="PS50994"/>
    </source>
</evidence>
<organism evidence="3 4">
    <name type="scientific">Dyella monticola</name>
    <dbReference type="NCBI Taxonomy" id="1927958"/>
    <lineage>
        <taxon>Bacteria</taxon>
        <taxon>Pseudomonadati</taxon>
        <taxon>Pseudomonadota</taxon>
        <taxon>Gammaproteobacteria</taxon>
        <taxon>Lysobacterales</taxon>
        <taxon>Rhodanobacteraceae</taxon>
        <taxon>Dyella</taxon>
    </lineage>
</organism>
<dbReference type="GO" id="GO:0003676">
    <property type="term" value="F:nucleic acid binding"/>
    <property type="evidence" value="ECO:0007669"/>
    <property type="project" value="InterPro"/>
</dbReference>
<dbReference type="InterPro" id="IPR036397">
    <property type="entry name" value="RNaseH_sf"/>
</dbReference>
<evidence type="ECO:0000313" key="4">
    <source>
        <dbReference type="Proteomes" id="UP000254258"/>
    </source>
</evidence>
<evidence type="ECO:0000256" key="1">
    <source>
        <dbReference type="SAM" id="MobiDB-lite"/>
    </source>
</evidence>
<protein>
    <recommendedName>
        <fullName evidence="2">Integrase catalytic domain-containing protein</fullName>
    </recommendedName>
</protein>
<gene>
    <name evidence="3" type="ORF">DWU98_20300</name>
</gene>
<dbReference type="EMBL" id="QRBE01000019">
    <property type="protein sequence ID" value="RDS78960.1"/>
    <property type="molecule type" value="Genomic_DNA"/>
</dbReference>
<dbReference type="InterPro" id="IPR012337">
    <property type="entry name" value="RNaseH-like_sf"/>
</dbReference>
<accession>A0A370WS64</accession>
<name>A0A370WS64_9GAMM</name>
<feature type="domain" description="Integrase catalytic" evidence="2">
    <location>
        <begin position="152"/>
        <end position="343"/>
    </location>
</feature>
<dbReference type="InterPro" id="IPR001584">
    <property type="entry name" value="Integrase_cat-core"/>
</dbReference>
<dbReference type="SUPFAM" id="SSF53098">
    <property type="entry name" value="Ribonuclease H-like"/>
    <property type="match status" value="1"/>
</dbReference>
<comment type="caution">
    <text evidence="3">The sequence shown here is derived from an EMBL/GenBank/DDBJ whole genome shotgun (WGS) entry which is preliminary data.</text>
</comment>
<feature type="compositionally biased region" description="Polar residues" evidence="1">
    <location>
        <begin position="491"/>
        <end position="504"/>
    </location>
</feature>
<dbReference type="Gene3D" id="3.30.420.10">
    <property type="entry name" value="Ribonuclease H-like superfamily/Ribonuclease H"/>
    <property type="match status" value="1"/>
</dbReference>
<dbReference type="Proteomes" id="UP000254258">
    <property type="component" value="Unassembled WGS sequence"/>
</dbReference>
<reference evidence="3 4" key="1">
    <citation type="submission" date="2018-07" db="EMBL/GenBank/DDBJ databases">
        <title>Dyella monticola sp. nov. and Dyella psychrodurans sp. nov. isolated from monsoon evergreen broad-leaved forest soil of Dinghu Mountain, China.</title>
        <authorList>
            <person name="Gao Z."/>
            <person name="Qiu L."/>
        </authorList>
    </citation>
    <scope>NUCLEOTIDE SEQUENCE [LARGE SCALE GENOMIC DNA]</scope>
    <source>
        <strain evidence="3 4">4G-K06</strain>
    </source>
</reference>